<dbReference type="AlphaFoldDB" id="C9SSA3"/>
<name>C9SSA3_VERA1</name>
<sequence>MMFSGSEDLRSLSDESVHSRVDVPVEQQASVHSDDLSASESSEIQSEPTASQTLPAVNDVAAQEPDKPDEEPVAPDAAMVGAELDDWQRAAQYEAMIQAARVLPAIDDAPANAWGQSSSEWC</sequence>
<dbReference type="Proteomes" id="UP000008698">
    <property type="component" value="Unassembled WGS sequence"/>
</dbReference>
<dbReference type="GeneID" id="9527313"/>
<evidence type="ECO:0000313" key="3">
    <source>
        <dbReference type="Proteomes" id="UP000008698"/>
    </source>
</evidence>
<protein>
    <submittedName>
        <fullName evidence="2">Predicted protein</fullName>
    </submittedName>
</protein>
<feature type="compositionally biased region" description="Polar residues" evidence="1">
    <location>
        <begin position="27"/>
        <end position="55"/>
    </location>
</feature>
<dbReference type="HOGENOM" id="CLU_2028490_0_0_1"/>
<dbReference type="KEGG" id="val:VDBG_07778"/>
<proteinExistence type="predicted"/>
<feature type="region of interest" description="Disordered" evidence="1">
    <location>
        <begin position="1"/>
        <end position="75"/>
    </location>
</feature>
<reference evidence="3" key="1">
    <citation type="journal article" date="2011" name="PLoS Pathog.">
        <title>Comparative genomics yields insights into niche adaptation of plant vascular wilt pathogens.</title>
        <authorList>
            <person name="Klosterman S.J."/>
            <person name="Subbarao K.V."/>
            <person name="Kang S."/>
            <person name="Veronese P."/>
            <person name="Gold S.E."/>
            <person name="Thomma B.P.H.J."/>
            <person name="Chen Z."/>
            <person name="Henrissat B."/>
            <person name="Lee Y.-H."/>
            <person name="Park J."/>
            <person name="Garcia-Pedrajas M.D."/>
            <person name="Barbara D.J."/>
            <person name="Anchieta A."/>
            <person name="de Jonge R."/>
            <person name="Santhanam P."/>
            <person name="Maruthachalam K."/>
            <person name="Atallah Z."/>
            <person name="Amyotte S.G."/>
            <person name="Paz Z."/>
            <person name="Inderbitzin P."/>
            <person name="Hayes R.J."/>
            <person name="Heiman D.I."/>
            <person name="Young S."/>
            <person name="Zeng Q."/>
            <person name="Engels R."/>
            <person name="Galagan J."/>
            <person name="Cuomo C.A."/>
            <person name="Dobinson K.F."/>
            <person name="Ma L.-J."/>
        </authorList>
    </citation>
    <scope>NUCLEOTIDE SEQUENCE [LARGE SCALE GENOMIC DNA]</scope>
    <source>
        <strain evidence="3">VaMs.102 / ATCC MYA-4576 / FGSC 10136</strain>
    </source>
</reference>
<organism evidence="3">
    <name type="scientific">Verticillium alfalfae (strain VaMs.102 / ATCC MYA-4576 / FGSC 10136)</name>
    <name type="common">Verticillium wilt of alfalfa</name>
    <name type="synonym">Verticillium albo-atrum</name>
    <dbReference type="NCBI Taxonomy" id="526221"/>
    <lineage>
        <taxon>Eukaryota</taxon>
        <taxon>Fungi</taxon>
        <taxon>Dikarya</taxon>
        <taxon>Ascomycota</taxon>
        <taxon>Pezizomycotina</taxon>
        <taxon>Sordariomycetes</taxon>
        <taxon>Hypocreomycetidae</taxon>
        <taxon>Glomerellales</taxon>
        <taxon>Plectosphaerellaceae</taxon>
        <taxon>Verticillium</taxon>
    </lineage>
</organism>
<accession>C9SSA3</accession>
<dbReference type="EMBL" id="DS985223">
    <property type="protein sequence ID" value="EEY21668.1"/>
    <property type="molecule type" value="Genomic_DNA"/>
</dbReference>
<evidence type="ECO:0000313" key="2">
    <source>
        <dbReference type="EMBL" id="EEY21668.1"/>
    </source>
</evidence>
<dbReference type="RefSeq" id="XP_003002319.1">
    <property type="nucleotide sequence ID" value="XM_003002273.1"/>
</dbReference>
<evidence type="ECO:0000256" key="1">
    <source>
        <dbReference type="SAM" id="MobiDB-lite"/>
    </source>
</evidence>
<gene>
    <name evidence="2" type="ORF">VDBG_07778</name>
</gene>
<keyword evidence="3" id="KW-1185">Reference proteome</keyword>
<feature type="compositionally biased region" description="Basic and acidic residues" evidence="1">
    <location>
        <begin position="7"/>
        <end position="23"/>
    </location>
</feature>